<dbReference type="Proteomes" id="UP000218675">
    <property type="component" value="Unassembled WGS sequence"/>
</dbReference>
<gene>
    <name evidence="1" type="ORF">CK497_10150</name>
</gene>
<evidence type="ECO:0000313" key="2">
    <source>
        <dbReference type="Proteomes" id="UP000218675"/>
    </source>
</evidence>
<name>A0ABX4HI11_9GAMM</name>
<accession>A0ABX4HI11</accession>
<protein>
    <submittedName>
        <fullName evidence="1">Uncharacterized protein</fullName>
    </submittedName>
</protein>
<sequence length="441" mass="49051">MCLSRFIYNRQKSCMQNSISSMTEPRSMRRFLSMFGASAAMSFGLLNAGATANADDVSERMPPGLLFEMVDPTLCSMPPVSISDADLLSGLQAALDSGDPDMAPTVSGRWEGADSGDLMGQGYFNHSDSRGLVVASELLLRGEGDDLRYVCLVLAPHENTRLLEGAADVVGSEAEAIDGDTFMLVAMLGERIEGEFAPLAEVITEQGSVTFKQAREHELSGYLEISGQLEPVPGSEGVSGDVRIELDLLALEHDSQMNPINWGSDDLVDAAAQAVDDATLQELRALFLEGIDFAAEPLMLSEDSDMIQHDIYRYDYQIFAEQSQRDLLDRDRDQVFYHQDDHLVRITRPSTNMLLPMINELVSPDFVLDENSAEDFRDLLIMLYGEHFFDAVDADPILHPRPDQWAFVNGTFFDDYTAFNVFTNDEGRELDVRYELRFMAQ</sequence>
<organism evidence="1 2">
    <name type="scientific">Vreelandella alkaliphila</name>
    <dbReference type="NCBI Taxonomy" id="272774"/>
    <lineage>
        <taxon>Bacteria</taxon>
        <taxon>Pseudomonadati</taxon>
        <taxon>Pseudomonadota</taxon>
        <taxon>Gammaproteobacteria</taxon>
        <taxon>Oceanospirillales</taxon>
        <taxon>Halomonadaceae</taxon>
        <taxon>Vreelandella</taxon>
    </lineage>
</organism>
<reference evidence="1 2" key="1">
    <citation type="submission" date="2017-08" db="EMBL/GenBank/DDBJ databases">
        <title>Halomonas binhaiensis sp. nov., isolated from saline alkaline soil.</title>
        <authorList>
            <person name="Wang D."/>
            <person name="Zhang G."/>
        </authorList>
    </citation>
    <scope>NUCLEOTIDE SEQUENCE [LARGE SCALE GENOMIC DNA]</scope>
    <source>
        <strain evidence="1 2">WN018</strain>
    </source>
</reference>
<comment type="caution">
    <text evidence="1">The sequence shown here is derived from an EMBL/GenBank/DDBJ whole genome shotgun (WGS) entry which is preliminary data.</text>
</comment>
<proteinExistence type="predicted"/>
<keyword evidence="2" id="KW-1185">Reference proteome</keyword>
<dbReference type="EMBL" id="NSKA01000003">
    <property type="protein sequence ID" value="PAU72123.1"/>
    <property type="molecule type" value="Genomic_DNA"/>
</dbReference>
<evidence type="ECO:0000313" key="1">
    <source>
        <dbReference type="EMBL" id="PAU72123.1"/>
    </source>
</evidence>